<dbReference type="Pfam" id="PF00213">
    <property type="entry name" value="OSCP"/>
    <property type="match status" value="1"/>
</dbReference>
<accession>A0A8F8SPU3</accession>
<dbReference type="GO" id="GO:0016020">
    <property type="term" value="C:membrane"/>
    <property type="evidence" value="ECO:0007669"/>
    <property type="project" value="UniProtKB-SubCell"/>
</dbReference>
<name>A0A8F8SPU3_9STRA</name>
<keyword evidence="9" id="KW-0934">Plastid</keyword>
<keyword evidence="5" id="KW-0406">Ion transport</keyword>
<dbReference type="InterPro" id="IPR026015">
    <property type="entry name" value="ATP_synth_OSCP/delta_N_sf"/>
</dbReference>
<evidence type="ECO:0000256" key="5">
    <source>
        <dbReference type="ARBA" id="ARBA00023065"/>
    </source>
</evidence>
<keyword evidence="3" id="KW-0813">Transport</keyword>
<evidence type="ECO:0000256" key="4">
    <source>
        <dbReference type="ARBA" id="ARBA00022781"/>
    </source>
</evidence>
<geneLocation type="plastid" evidence="9"/>
<evidence type="ECO:0000313" key="9">
    <source>
        <dbReference type="EMBL" id="QYB18892.1"/>
    </source>
</evidence>
<reference evidence="9" key="1">
    <citation type="journal article" date="2021" name="Int. J. Mol. Sci.">
        <title>Extreme Enlargement of the Inverted Repeat Region in the Plastid Genomes of Diatoms from the Genus Climaconeis.</title>
        <authorList>
            <person name="Gastineau R."/>
            <person name="Davidovich N.A."/>
            <person name="Davidovich O.I."/>
            <person name="Lemieux C."/>
            <person name="Turmel M."/>
            <person name="Wrobel R.J."/>
            <person name="Witkowski A."/>
        </authorList>
    </citation>
    <scope>NUCLEOTIDE SEQUENCE</scope>
    <source>
        <strain evidence="9">SZCZ1890</strain>
    </source>
</reference>
<evidence type="ECO:0000256" key="6">
    <source>
        <dbReference type="ARBA" id="ARBA00023078"/>
    </source>
</evidence>
<dbReference type="NCBIfam" id="TIGR01145">
    <property type="entry name" value="ATP_synt_delta"/>
    <property type="match status" value="1"/>
</dbReference>
<keyword evidence="6" id="KW-0793">Thylakoid</keyword>
<dbReference type="HAMAP" id="MF_01416">
    <property type="entry name" value="ATP_synth_delta_bact"/>
    <property type="match status" value="1"/>
</dbReference>
<evidence type="ECO:0000256" key="3">
    <source>
        <dbReference type="ARBA" id="ARBA00022448"/>
    </source>
</evidence>
<dbReference type="InterPro" id="IPR000711">
    <property type="entry name" value="ATPase_OSCP/dsu"/>
</dbReference>
<evidence type="ECO:0000256" key="8">
    <source>
        <dbReference type="ARBA" id="ARBA00023310"/>
    </source>
</evidence>
<organism evidence="9">
    <name type="scientific">Climaconeis sp</name>
    <dbReference type="NCBI Taxonomy" id="2846830"/>
    <lineage>
        <taxon>Eukaryota</taxon>
        <taxon>Sar</taxon>
        <taxon>Stramenopiles</taxon>
        <taxon>Ochrophyta</taxon>
        <taxon>Bacillariophyta</taxon>
        <taxon>Bacillariophyceae</taxon>
        <taxon>Bacillariophycidae</taxon>
        <taxon>Naviculales</taxon>
        <taxon>Berkeleyaceae</taxon>
        <taxon>Climaconeis</taxon>
    </lineage>
</organism>
<evidence type="ECO:0000256" key="1">
    <source>
        <dbReference type="ARBA" id="ARBA00004370"/>
    </source>
</evidence>
<dbReference type="Gene3D" id="1.10.520.20">
    <property type="entry name" value="N-terminal domain of the delta subunit of the F1F0-ATP synthase"/>
    <property type="match status" value="1"/>
</dbReference>
<dbReference type="EMBL" id="MZ365053">
    <property type="protein sequence ID" value="QYB18892.1"/>
    <property type="molecule type" value="Genomic_DNA"/>
</dbReference>
<dbReference type="AlphaFoldDB" id="A0A8F8SPU3"/>
<keyword evidence="4" id="KW-0375">Hydrogen ion transport</keyword>
<keyword evidence="7" id="KW-0472">Membrane</keyword>
<dbReference type="SUPFAM" id="SSF47928">
    <property type="entry name" value="N-terminal domain of the delta subunit of the F1F0-ATP synthase"/>
    <property type="match status" value="1"/>
</dbReference>
<sequence>MNQKLLVSKIVDPYAEALYKYSVELKVMDKTTADLLVIQALIQEQKGFIEYLNNPSISKDIKKEFLTKTVKPNLHWLTFKCLTVLVDRDRTPILETLCQKYYDLILEGSKRKRVTVETAFSFTESQKSELKEKLKKLTKANSIQLSVKVDASLIGGFLVKTDSQLIDFTVKNKLQKLAKYLDATLEI</sequence>
<comment type="similarity">
    <text evidence="2">Belongs to the ATPase delta chain family.</text>
</comment>
<evidence type="ECO:0000256" key="2">
    <source>
        <dbReference type="ARBA" id="ARBA00007046"/>
    </source>
</evidence>
<protein>
    <submittedName>
        <fullName evidence="9">CF1 delta subunit of ATP synthase</fullName>
    </submittedName>
</protein>
<proteinExistence type="inferred from homology"/>
<keyword evidence="8" id="KW-0066">ATP synthesis</keyword>
<comment type="subcellular location">
    <subcellularLocation>
        <location evidence="1">Membrane</location>
    </subcellularLocation>
</comment>
<dbReference type="PRINTS" id="PR00125">
    <property type="entry name" value="ATPASEDELTA"/>
</dbReference>
<dbReference type="PANTHER" id="PTHR11910">
    <property type="entry name" value="ATP SYNTHASE DELTA CHAIN"/>
    <property type="match status" value="1"/>
</dbReference>
<evidence type="ECO:0000256" key="7">
    <source>
        <dbReference type="ARBA" id="ARBA00023136"/>
    </source>
</evidence>
<gene>
    <name evidence="9" type="primary">atpD</name>
</gene>
<dbReference type="GO" id="GO:0046933">
    <property type="term" value="F:proton-transporting ATP synthase activity, rotational mechanism"/>
    <property type="evidence" value="ECO:0007669"/>
    <property type="project" value="InterPro"/>
</dbReference>